<accession>A0A382YUR1</accession>
<gene>
    <name evidence="3" type="ORF">METZ01_LOCUS439419</name>
</gene>
<sequence>MSGTTLPRGFVPGAGVPGVHDPPSFTDAADSLLEPAERQQASGATGLLLLADGTRYEGRLFGSESIAQGELVFTTGMCGYQESMTDPSFAGQVLTFTWPLLGNYGILPGISESSGVHPRGVICRQLMKSPDHRDSVGSVHEFLAAHGVPGIEGVDTRALTLRVREHGTVLCVFGPEERCDEMKKILAEMAPPDTEDLVASVTRDNAVLLNPGAQDGDGNPLPRLAALDCGIKYNILRELCRRFEVVWC</sequence>
<feature type="region of interest" description="Disordered" evidence="1">
    <location>
        <begin position="1"/>
        <end position="22"/>
    </location>
</feature>
<evidence type="ECO:0000256" key="1">
    <source>
        <dbReference type="SAM" id="MobiDB-lite"/>
    </source>
</evidence>
<proteinExistence type="predicted"/>
<evidence type="ECO:0000313" key="3">
    <source>
        <dbReference type="EMBL" id="SVD86565.1"/>
    </source>
</evidence>
<reference evidence="3" key="1">
    <citation type="submission" date="2018-05" db="EMBL/GenBank/DDBJ databases">
        <authorList>
            <person name="Lanie J.A."/>
            <person name="Ng W.-L."/>
            <person name="Kazmierczak K.M."/>
            <person name="Andrzejewski T.M."/>
            <person name="Davidsen T.M."/>
            <person name="Wayne K.J."/>
            <person name="Tettelin H."/>
            <person name="Glass J.I."/>
            <person name="Rusch D."/>
            <person name="Podicherti R."/>
            <person name="Tsui H.-C.T."/>
            <person name="Winkler M.E."/>
        </authorList>
    </citation>
    <scope>NUCLEOTIDE SEQUENCE</scope>
</reference>
<protein>
    <recommendedName>
        <fullName evidence="2">Carbamoyl-phosphate synthase small subunit N-terminal domain-containing protein</fullName>
    </recommendedName>
</protein>
<dbReference type="InterPro" id="IPR002474">
    <property type="entry name" value="CarbamoylP_synth_ssu_N"/>
</dbReference>
<name>A0A382YUR1_9ZZZZ</name>
<dbReference type="SMART" id="SM01097">
    <property type="entry name" value="CPSase_sm_chain"/>
    <property type="match status" value="1"/>
</dbReference>
<dbReference type="AlphaFoldDB" id="A0A382YUR1"/>
<dbReference type="Pfam" id="PF00988">
    <property type="entry name" value="CPSase_sm_chain"/>
    <property type="match status" value="1"/>
</dbReference>
<dbReference type="Gene3D" id="3.50.30.20">
    <property type="entry name" value="Carbamoyl-phosphate synthase small subunit, N-terminal domain"/>
    <property type="match status" value="1"/>
</dbReference>
<organism evidence="3">
    <name type="scientific">marine metagenome</name>
    <dbReference type="NCBI Taxonomy" id="408172"/>
    <lineage>
        <taxon>unclassified sequences</taxon>
        <taxon>metagenomes</taxon>
        <taxon>ecological metagenomes</taxon>
    </lineage>
</organism>
<dbReference type="SUPFAM" id="SSF52021">
    <property type="entry name" value="Carbamoyl phosphate synthetase, small subunit N-terminal domain"/>
    <property type="match status" value="1"/>
</dbReference>
<feature type="non-terminal residue" evidence="3">
    <location>
        <position position="248"/>
    </location>
</feature>
<evidence type="ECO:0000259" key="2">
    <source>
        <dbReference type="SMART" id="SM01097"/>
    </source>
</evidence>
<feature type="domain" description="Carbamoyl-phosphate synthase small subunit N-terminal" evidence="2">
    <location>
        <begin position="44"/>
        <end position="174"/>
    </location>
</feature>
<dbReference type="InterPro" id="IPR036480">
    <property type="entry name" value="CarbP_synth_ssu_N_sf"/>
</dbReference>
<dbReference type="EMBL" id="UINC01178422">
    <property type="protein sequence ID" value="SVD86565.1"/>
    <property type="molecule type" value="Genomic_DNA"/>
</dbReference>